<dbReference type="EMBL" id="CP055156">
    <property type="protein sequence ID" value="QNF32886.1"/>
    <property type="molecule type" value="Genomic_DNA"/>
</dbReference>
<protein>
    <submittedName>
        <fullName evidence="9">Cellulase family glycosylhydrolase</fullName>
    </submittedName>
</protein>
<feature type="domain" description="Glycoside hydrolase family 5" evidence="8">
    <location>
        <begin position="48"/>
        <end position="355"/>
    </location>
</feature>
<evidence type="ECO:0000256" key="6">
    <source>
        <dbReference type="ARBA" id="ARBA00023326"/>
    </source>
</evidence>
<evidence type="ECO:0000256" key="4">
    <source>
        <dbReference type="ARBA" id="ARBA00023277"/>
    </source>
</evidence>
<dbReference type="PANTHER" id="PTHR31297">
    <property type="entry name" value="GLUCAN ENDO-1,6-BETA-GLUCOSIDASE B"/>
    <property type="match status" value="1"/>
</dbReference>
<dbReference type="InterPro" id="IPR019546">
    <property type="entry name" value="TAT_signal_bac_arc"/>
</dbReference>
<dbReference type="InterPro" id="IPR017853">
    <property type="entry name" value="GH"/>
</dbReference>
<evidence type="ECO:0000259" key="8">
    <source>
        <dbReference type="Pfam" id="PF00150"/>
    </source>
</evidence>
<dbReference type="GO" id="GO:0008422">
    <property type="term" value="F:beta-glucosidase activity"/>
    <property type="evidence" value="ECO:0007669"/>
    <property type="project" value="TreeGrafter"/>
</dbReference>
<dbReference type="GO" id="GO:0030245">
    <property type="term" value="P:cellulose catabolic process"/>
    <property type="evidence" value="ECO:0007669"/>
    <property type="project" value="UniProtKB-KW"/>
</dbReference>
<dbReference type="InterPro" id="IPR006311">
    <property type="entry name" value="TAT_signal"/>
</dbReference>
<dbReference type="GO" id="GO:0009986">
    <property type="term" value="C:cell surface"/>
    <property type="evidence" value="ECO:0007669"/>
    <property type="project" value="TreeGrafter"/>
</dbReference>
<dbReference type="Pfam" id="PF00150">
    <property type="entry name" value="Cellulase"/>
    <property type="match status" value="1"/>
</dbReference>
<dbReference type="AlphaFoldDB" id="A0A7G7G6V2"/>
<proteinExistence type="inferred from homology"/>
<organism evidence="9 10">
    <name type="scientific">Adhaeribacter swui</name>
    <dbReference type="NCBI Taxonomy" id="2086471"/>
    <lineage>
        <taxon>Bacteria</taxon>
        <taxon>Pseudomonadati</taxon>
        <taxon>Bacteroidota</taxon>
        <taxon>Cytophagia</taxon>
        <taxon>Cytophagales</taxon>
        <taxon>Hymenobacteraceae</taxon>
        <taxon>Adhaeribacter</taxon>
    </lineage>
</organism>
<reference evidence="9 10" key="1">
    <citation type="journal article" date="2018" name="Int. J. Syst. Evol. Microbiol.">
        <title>Adhaeribacter swui sp. nov., isolated from wet mud.</title>
        <authorList>
            <person name="Kim D.U."/>
            <person name="Kim K.W."/>
            <person name="Kang M.S."/>
            <person name="Kim J.Y."/>
            <person name="Jang J.H."/>
            <person name="Kim M.K."/>
        </authorList>
    </citation>
    <scope>NUCLEOTIDE SEQUENCE [LARGE SCALE GENOMIC DNA]</scope>
    <source>
        <strain evidence="9 10">KCTC 52873</strain>
    </source>
</reference>
<dbReference type="KEGG" id="aswu:HUW51_09125"/>
<dbReference type="PROSITE" id="PS51318">
    <property type="entry name" value="TAT"/>
    <property type="match status" value="1"/>
</dbReference>
<dbReference type="GO" id="GO:0005576">
    <property type="term" value="C:extracellular region"/>
    <property type="evidence" value="ECO:0007669"/>
    <property type="project" value="TreeGrafter"/>
</dbReference>
<name>A0A7G7G6V2_9BACT</name>
<keyword evidence="5 7" id="KW-0326">Glycosidase</keyword>
<dbReference type="Proteomes" id="UP000515237">
    <property type="component" value="Chromosome"/>
</dbReference>
<evidence type="ECO:0000256" key="2">
    <source>
        <dbReference type="ARBA" id="ARBA00022801"/>
    </source>
</evidence>
<evidence type="ECO:0000256" key="3">
    <source>
        <dbReference type="ARBA" id="ARBA00023001"/>
    </source>
</evidence>
<dbReference type="RefSeq" id="WP_185273665.1">
    <property type="nucleotide sequence ID" value="NZ_CP055156.1"/>
</dbReference>
<dbReference type="NCBIfam" id="TIGR01409">
    <property type="entry name" value="TAT_signal_seq"/>
    <property type="match status" value="1"/>
</dbReference>
<keyword evidence="2 7" id="KW-0378">Hydrolase</keyword>
<dbReference type="Gene3D" id="3.20.20.80">
    <property type="entry name" value="Glycosidases"/>
    <property type="match status" value="1"/>
</dbReference>
<sequence length="388" mass="44599">MQNENFTTRRDFIKKTGILTASLGLAGTSALAGLEATARKKNKLPKWKGFNLLDFFSPDPASTRKPTPEEHFKWMQDWGFDFVRVPMAYPYYLNFDRSRNITPEEVYKIDEKQVDKIDNLVQLAHKYKMHVSLNLHRAPGYCVNAGFNEPYNLWTDDEALKAFCFHWQMWAKRYKNMSPKKISFDLLNEPSMREDMNDQHSQRSTVPGETYRKVAKAASEAIRQENKKHLVIADGNNTGTTVIPEITDLNIAQSCRGYNPGIISHYKAPWANKDPENLPEPKWPGQVGDKYLSRAILEEFYRPWIELVKSGVGVHCGECGAWNKTPHDVFLAWFGDVLGILSENDIGFAVWEFNGDFGVLNSGRTDVAYEDWYGQKLDRKMLELLQKV</sequence>
<evidence type="ECO:0000256" key="5">
    <source>
        <dbReference type="ARBA" id="ARBA00023295"/>
    </source>
</evidence>
<accession>A0A7G7G6V2</accession>
<evidence type="ECO:0000313" key="10">
    <source>
        <dbReference type="Proteomes" id="UP000515237"/>
    </source>
</evidence>
<dbReference type="SUPFAM" id="SSF51445">
    <property type="entry name" value="(Trans)glycosidases"/>
    <property type="match status" value="1"/>
</dbReference>
<keyword evidence="6" id="KW-0624">Polysaccharide degradation</keyword>
<evidence type="ECO:0000256" key="1">
    <source>
        <dbReference type="ARBA" id="ARBA00005641"/>
    </source>
</evidence>
<dbReference type="InterPro" id="IPR001547">
    <property type="entry name" value="Glyco_hydro_5"/>
</dbReference>
<keyword evidence="3" id="KW-0136">Cellulose degradation</keyword>
<gene>
    <name evidence="9" type="ORF">HUW51_09125</name>
</gene>
<keyword evidence="10" id="KW-1185">Reference proteome</keyword>
<evidence type="ECO:0000256" key="7">
    <source>
        <dbReference type="RuleBase" id="RU361153"/>
    </source>
</evidence>
<evidence type="ECO:0000313" key="9">
    <source>
        <dbReference type="EMBL" id="QNF32886.1"/>
    </source>
</evidence>
<keyword evidence="4" id="KW-0119">Carbohydrate metabolism</keyword>
<dbReference type="PANTHER" id="PTHR31297:SF41">
    <property type="entry name" value="ENDOGLUCANASE, PUTATIVE (AFU_ORTHOLOGUE AFUA_5G01830)-RELATED"/>
    <property type="match status" value="1"/>
</dbReference>
<dbReference type="InterPro" id="IPR050386">
    <property type="entry name" value="Glycosyl_hydrolase_5"/>
</dbReference>
<comment type="similarity">
    <text evidence="1 7">Belongs to the glycosyl hydrolase 5 (cellulase A) family.</text>
</comment>